<dbReference type="AlphaFoldDB" id="A0AAT9HEA3"/>
<reference evidence="1" key="2">
    <citation type="submission" date="2024-07" db="EMBL/GenBank/DDBJ databases">
        <title>Streptomyces haneummycinica sp. nov., a new antibiotic-producing actinobacterium isolated from marine sediment.</title>
        <authorList>
            <person name="Uemura M."/>
            <person name="Hamada M."/>
            <person name="Hirano S."/>
            <person name="Kobayashi K."/>
            <person name="Ohshiro T."/>
            <person name="Kobayashi T."/>
            <person name="Terahara T."/>
        </authorList>
    </citation>
    <scope>NUCLEOTIDE SEQUENCE</scope>
    <source>
        <strain evidence="1">KM77-8</strain>
    </source>
</reference>
<gene>
    <name evidence="1" type="ORF">SHKM778_21590</name>
</gene>
<proteinExistence type="predicted"/>
<evidence type="ECO:0000313" key="1">
    <source>
        <dbReference type="EMBL" id="BFO15771.1"/>
    </source>
</evidence>
<organism evidence="1">
    <name type="scientific">Streptomyces haneummycinicus</name>
    <dbReference type="NCBI Taxonomy" id="3074435"/>
    <lineage>
        <taxon>Bacteria</taxon>
        <taxon>Bacillati</taxon>
        <taxon>Actinomycetota</taxon>
        <taxon>Actinomycetes</taxon>
        <taxon>Kitasatosporales</taxon>
        <taxon>Streptomycetaceae</taxon>
        <taxon>Streptomyces</taxon>
    </lineage>
</organism>
<protein>
    <recommendedName>
        <fullName evidence="2">Transposase</fullName>
    </recommendedName>
</protein>
<accession>A0AAT9HEA3</accession>
<name>A0AAT9HEA3_9ACTN</name>
<sequence>MLDGDLEVAEVVLLEEGRLPQGGLGQRLGVALPYFWSRRRSSEPAFTPMRIGVPWSRAALAISLTLSSNCLMLPGFTRTAAQPASIAAKTYLGWKWMSAITGICDLRAMTDSASASSCVGQATRTIWQPEAVSSAICWRVAPMSDVRVVVIDCTDTGASPPTATEPTWICRLFRRSASLVGTDGMPREIAVICCATPSRGSRSGSP</sequence>
<evidence type="ECO:0008006" key="2">
    <source>
        <dbReference type="Google" id="ProtNLM"/>
    </source>
</evidence>
<reference evidence="1" key="1">
    <citation type="submission" date="2024-06" db="EMBL/GenBank/DDBJ databases">
        <authorList>
            <consortium name="consrtm"/>
            <person name="Uemura M."/>
            <person name="Terahara T."/>
        </authorList>
    </citation>
    <scope>NUCLEOTIDE SEQUENCE</scope>
    <source>
        <strain evidence="1">KM77-8</strain>
    </source>
</reference>
<dbReference type="EMBL" id="AP035768">
    <property type="protein sequence ID" value="BFO15771.1"/>
    <property type="molecule type" value="Genomic_DNA"/>
</dbReference>